<evidence type="ECO:0000256" key="3">
    <source>
        <dbReference type="ARBA" id="ARBA00022842"/>
    </source>
</evidence>
<feature type="binding site" evidence="4">
    <location>
        <position position="86"/>
    </location>
    <ligand>
        <name>Mg(2+)</name>
        <dbReference type="ChEBI" id="CHEBI:18420"/>
        <label>1</label>
        <note>catalytic</note>
    </ligand>
</feature>
<dbReference type="InterPro" id="IPR000760">
    <property type="entry name" value="Inositol_monophosphatase-like"/>
</dbReference>
<dbReference type="GO" id="GO:0046872">
    <property type="term" value="F:metal ion binding"/>
    <property type="evidence" value="ECO:0007669"/>
    <property type="project" value="UniProtKB-KW"/>
</dbReference>
<dbReference type="Gene3D" id="3.40.190.80">
    <property type="match status" value="1"/>
</dbReference>
<feature type="binding site" evidence="4">
    <location>
        <position position="87"/>
    </location>
    <ligand>
        <name>Mg(2+)</name>
        <dbReference type="ChEBI" id="CHEBI:18420"/>
        <label>1</label>
        <note>catalytic</note>
    </ligand>
</feature>
<dbReference type="PRINTS" id="PR00377">
    <property type="entry name" value="IMPHPHTASES"/>
</dbReference>
<accession>A0A0J9H0M1</accession>
<evidence type="ECO:0000313" key="6">
    <source>
        <dbReference type="Proteomes" id="UP000037178"/>
    </source>
</evidence>
<feature type="binding site" evidence="4">
    <location>
        <position position="66"/>
    </location>
    <ligand>
        <name>Mg(2+)</name>
        <dbReference type="ChEBI" id="CHEBI:18420"/>
        <label>1</label>
        <note>catalytic</note>
    </ligand>
</feature>
<feature type="binding site" evidence="4">
    <location>
        <position position="84"/>
    </location>
    <ligand>
        <name>Mg(2+)</name>
        <dbReference type="ChEBI" id="CHEBI:18420"/>
        <label>1</label>
        <note>catalytic</note>
    </ligand>
</feature>
<dbReference type="Proteomes" id="UP000037178">
    <property type="component" value="Unassembled WGS sequence"/>
</dbReference>
<dbReference type="EMBL" id="LFTY01000002">
    <property type="protein sequence ID" value="KMW59283.1"/>
    <property type="molecule type" value="Genomic_DNA"/>
</dbReference>
<dbReference type="STRING" id="1675527.AIOL_004264"/>
<dbReference type="GO" id="GO:0006020">
    <property type="term" value="P:inositol metabolic process"/>
    <property type="evidence" value="ECO:0007669"/>
    <property type="project" value="TreeGrafter"/>
</dbReference>
<evidence type="ECO:0000256" key="1">
    <source>
        <dbReference type="ARBA" id="ARBA00009759"/>
    </source>
</evidence>
<dbReference type="PANTHER" id="PTHR20854:SF4">
    <property type="entry name" value="INOSITOL-1-MONOPHOSPHATASE-RELATED"/>
    <property type="match status" value="1"/>
</dbReference>
<dbReference type="GO" id="GO:0046854">
    <property type="term" value="P:phosphatidylinositol phosphate biosynthetic process"/>
    <property type="evidence" value="ECO:0007669"/>
    <property type="project" value="InterPro"/>
</dbReference>
<evidence type="ECO:0000256" key="2">
    <source>
        <dbReference type="ARBA" id="ARBA00022723"/>
    </source>
</evidence>
<dbReference type="SUPFAM" id="SSF56655">
    <property type="entry name" value="Carbohydrate phosphatase"/>
    <property type="match status" value="1"/>
</dbReference>
<feature type="binding site" evidence="4">
    <location>
        <position position="205"/>
    </location>
    <ligand>
        <name>Mg(2+)</name>
        <dbReference type="ChEBI" id="CHEBI:18420"/>
        <label>1</label>
        <note>catalytic</note>
    </ligand>
</feature>
<protein>
    <submittedName>
        <fullName evidence="5">Inositol monophosphatase family protein</fullName>
    </submittedName>
</protein>
<dbReference type="CDD" id="cd01638">
    <property type="entry name" value="CysQ"/>
    <property type="match status" value="1"/>
</dbReference>
<evidence type="ECO:0000313" key="5">
    <source>
        <dbReference type="EMBL" id="KMW59283.1"/>
    </source>
</evidence>
<dbReference type="AlphaFoldDB" id="A0A0J9H0M1"/>
<name>A0A0J9H0M1_9RHOB</name>
<dbReference type="PATRIC" id="fig|1675527.3.peg.4465"/>
<dbReference type="RefSeq" id="WP_049644783.1">
    <property type="nucleotide sequence ID" value="NZ_LFTY01000002.1"/>
</dbReference>
<keyword evidence="3 4" id="KW-0460">Magnesium</keyword>
<dbReference type="GO" id="GO:0008934">
    <property type="term" value="F:inositol monophosphate 1-phosphatase activity"/>
    <property type="evidence" value="ECO:0007669"/>
    <property type="project" value="TreeGrafter"/>
</dbReference>
<dbReference type="OrthoDB" id="9785695at2"/>
<proteinExistence type="inferred from homology"/>
<dbReference type="Gene3D" id="3.30.540.10">
    <property type="entry name" value="Fructose-1,6-Bisphosphatase, subunit A, domain 1"/>
    <property type="match status" value="1"/>
</dbReference>
<dbReference type="Pfam" id="PF00459">
    <property type="entry name" value="Inositol_P"/>
    <property type="match status" value="1"/>
</dbReference>
<dbReference type="PROSITE" id="PS00630">
    <property type="entry name" value="IMP_2"/>
    <property type="match status" value="1"/>
</dbReference>
<keyword evidence="2 4" id="KW-0479">Metal-binding</keyword>
<sequence>MPESDLRLITDAALQASDIALKYWKTDQRVDHKDGGSPVSEGDFAVDGFLRSMLRAARPDYGWLSEETEDDLARLERRRVFIVDPIDGTRAYIGGERTWAISIAVVEDGAPVAGVVHMPARDRTYAAARGHGATLNGAPLRAGSRAEPDGATVLAAKPALEAKWWAETPPKLDRHWRPSLAYRFCAVAEARFDAVLTIRDAYEWDIAAGILIADEAGAVSSDRNGDPIRFNTEDAKAKGVFSAAPQLHNRLIDLYTGRVAG</sequence>
<comment type="similarity">
    <text evidence="1">Belongs to the inositol monophosphatase superfamily.</text>
</comment>
<reference evidence="5 6" key="1">
    <citation type="submission" date="2015-06" db="EMBL/GenBank/DDBJ databases">
        <title>Draft genome sequence of an Alphaproteobacteria species associated to the Mediterranean sponge Oscarella lobularis.</title>
        <authorList>
            <person name="Jourda C."/>
            <person name="Santini S."/>
            <person name="Claverie J.-M."/>
        </authorList>
    </citation>
    <scope>NUCLEOTIDE SEQUENCE [LARGE SCALE GENOMIC DNA]</scope>
    <source>
        <strain evidence="5">IGS</strain>
    </source>
</reference>
<gene>
    <name evidence="5" type="ORF">AIOL_004264</name>
</gene>
<dbReference type="InterPro" id="IPR020550">
    <property type="entry name" value="Inositol_monophosphatase_CS"/>
</dbReference>
<keyword evidence="6" id="KW-1185">Reference proteome</keyword>
<dbReference type="GO" id="GO:0007165">
    <property type="term" value="P:signal transduction"/>
    <property type="evidence" value="ECO:0007669"/>
    <property type="project" value="TreeGrafter"/>
</dbReference>
<comment type="cofactor">
    <cofactor evidence="4">
        <name>Mg(2+)</name>
        <dbReference type="ChEBI" id="CHEBI:18420"/>
    </cofactor>
</comment>
<evidence type="ECO:0000256" key="4">
    <source>
        <dbReference type="PIRSR" id="PIRSR600760-2"/>
    </source>
</evidence>
<dbReference type="PANTHER" id="PTHR20854">
    <property type="entry name" value="INOSITOL MONOPHOSPHATASE"/>
    <property type="match status" value="1"/>
</dbReference>
<comment type="caution">
    <text evidence="5">The sequence shown here is derived from an EMBL/GenBank/DDBJ whole genome shotgun (WGS) entry which is preliminary data.</text>
</comment>
<organism evidence="5 6">
    <name type="scientific">Candidatus Rhodobacter oscarellae</name>
    <dbReference type="NCBI Taxonomy" id="1675527"/>
    <lineage>
        <taxon>Bacteria</taxon>
        <taxon>Pseudomonadati</taxon>
        <taxon>Pseudomonadota</taxon>
        <taxon>Alphaproteobacteria</taxon>
        <taxon>Rhodobacterales</taxon>
        <taxon>Rhodobacter group</taxon>
        <taxon>Rhodobacter</taxon>
    </lineage>
</organism>